<dbReference type="Pfam" id="PF00501">
    <property type="entry name" value="AMP-binding"/>
    <property type="match status" value="3"/>
</dbReference>
<dbReference type="Pfam" id="PF00550">
    <property type="entry name" value="PP-binding"/>
    <property type="match status" value="3"/>
</dbReference>
<dbReference type="InterPro" id="IPR000873">
    <property type="entry name" value="AMP-dep_synth/lig_dom"/>
</dbReference>
<dbReference type="Pfam" id="PF00668">
    <property type="entry name" value="Condensation"/>
    <property type="match status" value="3"/>
</dbReference>
<dbReference type="InterPro" id="IPR044894">
    <property type="entry name" value="TubC_N_sf"/>
</dbReference>
<evidence type="ECO:0000256" key="2">
    <source>
        <dbReference type="ARBA" id="ARBA00006432"/>
    </source>
</evidence>
<dbReference type="Proteomes" id="UP000054618">
    <property type="component" value="Unassembled WGS sequence"/>
</dbReference>
<feature type="domain" description="Carrier" evidence="5">
    <location>
        <begin position="2120"/>
        <end position="2194"/>
    </location>
</feature>
<dbReference type="PANTHER" id="PTHR45527:SF1">
    <property type="entry name" value="FATTY ACID SYNTHASE"/>
    <property type="match status" value="1"/>
</dbReference>
<dbReference type="CDD" id="cd12117">
    <property type="entry name" value="A_NRPS_Srf_like"/>
    <property type="match status" value="1"/>
</dbReference>
<dbReference type="SMART" id="SM00823">
    <property type="entry name" value="PKS_PP"/>
    <property type="match status" value="2"/>
</dbReference>
<dbReference type="PROSITE" id="PS00455">
    <property type="entry name" value="AMP_BINDING"/>
    <property type="match status" value="3"/>
</dbReference>
<dbReference type="GO" id="GO:0043041">
    <property type="term" value="P:amino acid activation for nonribosomal peptide biosynthetic process"/>
    <property type="evidence" value="ECO:0007669"/>
    <property type="project" value="TreeGrafter"/>
</dbReference>
<dbReference type="FunFam" id="3.30.559.10:FF:000012">
    <property type="entry name" value="Non-ribosomal peptide synthetase"/>
    <property type="match status" value="2"/>
</dbReference>
<dbReference type="InterPro" id="IPR025110">
    <property type="entry name" value="AMP-bd_C"/>
</dbReference>
<dbReference type="GO" id="GO:0003824">
    <property type="term" value="F:catalytic activity"/>
    <property type="evidence" value="ECO:0007669"/>
    <property type="project" value="InterPro"/>
</dbReference>
<proteinExistence type="inferred from homology"/>
<dbReference type="InterPro" id="IPR036736">
    <property type="entry name" value="ACP-like_sf"/>
</dbReference>
<evidence type="ECO:0000313" key="6">
    <source>
        <dbReference type="EMBL" id="KTD46057.1"/>
    </source>
</evidence>
<dbReference type="CDD" id="cd19531">
    <property type="entry name" value="LCL_NRPS-like"/>
    <property type="match status" value="2"/>
</dbReference>
<sequence length="3310" mass="371517">MIKEIISLLAKNGIQLSLKGSNLAYRAPKGALTDELRKLVAENKLSIIHFLQSQNKVISTPQPCIMKRGGALSSQVPLSFAQQRLWLLNQIDNSKAHYNMPNALKLSGSVNLEVLNRTFNTILERHEILRTCFLIDAKEQPYQQINPTPDFSVTVHDISSLEEDRRNEKIAELMVEETSRPFELSSDIMIRASLIKEAQSEYTLLVTMHHIVSDAWSMPILVREFSTLYSAYLQGKDNPLNPPLIQYSDYADWQHNWFQGEVVDEQLNYWEKQLANLPIIHNVPLDHTRPNVKGFSGKTFYAKISNSTRSKLHNICHVHGATLFMALHALFAAFLSRYSNEYDIVIGSPIANRDQPEVTDLIGCFINVLVLRSDLSNKPSFIELLQQSKSTLFDAYMHQQVPFEKIVERLQPNRSLSHSPLFQIMLVLENIGEEALDLPGLRLNVMRLANTYAKYDLTLTVRESSEELQLGWTYDTNLFDASTIERMAAHFNILLSSVLSDPDESVFDVNMISTLERHQLLTEWAGSAINFTPNKCVHEIFEAIVCQHPHSKAIFTDSISLSYEALNSYANGLAHDLLAANVTPGDVVPVMMETGIEIPLAYLAIMKAGAIFAPIDLRWPADRIQAALSKLKPKIVLADNSVSLELTSRINVYVVDLRYTKSLPDNLELSITPDNPIYIFHTSGSTGQPKGAINLHKGIVNRLAYMNRFFFNPKDQAVMLMTHHCFDSCIWQIFWPLMSGGSCYIPDKNKNLDIGYVIDSISRHKITMTDFTPALFSIFVDELCSRNWPADTLSHLKALIIGGEAITVNAARKFKQAYPTIDLINGYGPTETSIGMLFYRLPQVPLLRIPIGKPIANVSVYVLDQNRMPVPVGVPGELFITGVCLGAGYWMDTIQTEKVFIDNPFYLPGNPASSERMYKTGDLVRWLPDGNLEFLGRTDQQVKVRGFRIELGEIEKNLIDHDSVKEAIVQSKETSSGDKYLVAYIVFNEGGHLDRKEDIDSLRTYLAKQLPDYMVPSVFMLLEHIPLTLNGKVNRKALPDPDLATQKQQYVAPRSKIEKKICEIWQDILGIERIGVTDNFFELGGHSLTATQVVARISKTFNVALPIKSIFTGQTPKHLAQTVLELDIGIDQPPVIRVERERLMLPSFAQQRLWLLDIIDGGSSHYNMPSAFRLYGHVNLTALQRAFSAIVERHESLRTTFTLNESGELCQVIQPNAELTITQIDLTQLDGSSQQTKLKQIMLDESNRSFSLDSDLMLRVQLIALAENEHVLLATMHHIASDGWSVTILFNEFSTLYSAFVKGETNPLPPLEIQYADYAHWQRNWLNGGLLEKQISWWEKQLTDLPVSHGLPLDRSRPNIQSFAGAKVYSHVGKRTTKALSNLCQKYGATLFMGLHAAFSALLSRYSNEYDIVMGTPVANREQEEVSDLIGFFVNAVVLRINLSDNPSFCEILERSKGILIDAYMHQQAPFEQIVERIQPERHTNHAALFQIVLALQGNHVSSMELPGLSITPLIQANDVAKYDLTLFVTESKDCLSLTWEYNTDLFDSLTIEEMSRHFSVFLDSLTNTPHARVSSIRMVNEQECEELLNLGKKGNELCVRIEPRLLHSRFLEQVKIRGSKIAVKTSKKSLTYELLWRMSGALAHSLIQSGCSSNKLVAILMEKGWEQVVAVLGIVRAGAAYLPIDAHLPEDRIRLLLELGEITQVVTTSEFEKILLAGTSLSIFTIDSEFEHKSMTNIPMNGLDLRSSPSDLAYVIFTSGSSGVPKGVMISHEGAANTIDDLCMRFNLTDTDTVLALSNLNFDLSVFDIFGLLSVGGTIVIPQEKETKDVNAWERYLEMESITIWNTVPAYMQILTKLDTKSVNYQLRLIMMAGDWIPTDLPSKIGVQFPNAIQISLGGNTEASIFSCIYYIDKTSKFVKSVPYGKALTNQHLFVFSSDLRPAPYGVVGEIYIGGVGVSLGYWRDDAQTKSSFIVHPDTGDRLFKTGDLGRLLRDGNIEFIGRKDFQVKVRGFRIELGEVDCALLSHKMIKDAVTIVKDSNKSSGILVAYVVLHKDISHGPQSEVINSLRQHLGKKLPEYMVPAAFVLLDSMPLTPNGKVDRKSLPEPAIDALKKKYVAPRNEIEEILCEKWQEVLGVERIGITDNFFELGGHSLLVMKLVESLQHHHITMTAHQLFVTPILMDLALSIENSIEHKVPSLKTTESLIPTGCEHITPAMLQLVSLSPEEIDLVVNQVPGGVGNIKDIYSLGPLQEGVLFHHRVKKNGDPYVLCDLFKIKSKPEVDKFLDALQFIINRYDVLRTIFLWENLSTPVQVVCRQAELPVSWIKLEAESDCLKYMQDLCAPELQQMDLNQAPLLRSKIVHDFNSEEYIILLQYHHIIFDHIGIEVIRREVLFYQAGLGDNLTAVVPYSKFIAHVLNQVRQGDAVTHFQKNLAGIDQPSTPFNLVDIQTDSSEIIELQKIIPLELCHQIRKIAKDLKVSPAVIFHAVWAMVVASCCGSNDVVFGTLLSGRLQGVIGAERMLGLFINTLPLRVKLDGCSAVEIIKQVQNSLQDLIYYEQTPLVQAQKCANLPFGSPLFSAILNYRHSAPVELGEILHNENGVFVKNNIEHLSSEEYTHYPFDLSVTDYGVEFKLTLCVDCSVSAERVLSYVQTSLEGLVHALLEMPNKPVKEIPILPQSERHQILVEWNDIQINYPKDRCIHQLFEEHVIVNPNAIALVFEEHQLTYRELNEKANQLAHYLVTEHHVKPDTLVGICVERSIDMVVSIIAILKAGGAYVPLDPNYPNERLNYILNDAKPTILLTKSHILLKNPIITKQTICLDDEVFAQQLTKQPTNNLDAQLSSLNSSHLAYIVYTSGSTGQPKGVMIEHENVVSLVCNSNYLPLGPSNIVAQASNMSFDAMTFELWGALLNGAKLVIINKDSLIDASKLQMIIHEQKVDTLFLTTALLNLFSIIKPDVVKDLKYLLFGGEDCSLQAVKKIMKHSAPERLLHVYGPTENTTFSLWKQLTPNYLNTTKKISLGKGLSSRNSYVLDKEMNLVPIGVKGELYLGGSGLARGYLNQPVLTAEKFVMNPFYDAMDPNSSTRIYKTGDLVRWLPCGDLEFLGRVDQQVKIRGFRIELGEIQSVLLADTLVNDAVVLATETLNGDKRIVAYVVVSESAANMVENNDLRQKLINSLRHNLKQVLPDYMLPSEFILIDKFPLTVNGKVDLGGLPKPDLSKLQAKYIAPLTETEIVLSKIWQDILELERVGITDNFFELGGHSLQAVELNTRIEAKFNISLPLKILFEFDDLKSLASYLDVINEASL</sequence>
<dbReference type="InterPro" id="IPR020806">
    <property type="entry name" value="PKS_PP-bd"/>
</dbReference>
<dbReference type="CDD" id="cd19544">
    <property type="entry name" value="E-C_NRPS"/>
    <property type="match status" value="1"/>
</dbReference>
<comment type="similarity">
    <text evidence="2">Belongs to the ATP-dependent AMP-binding enzyme family.</text>
</comment>
<dbReference type="Gene3D" id="3.40.50.980">
    <property type="match status" value="6"/>
</dbReference>
<dbReference type="Gene3D" id="3.30.559.30">
    <property type="entry name" value="Nonribosomal peptide synthetase, condensation domain"/>
    <property type="match status" value="3"/>
</dbReference>
<organism evidence="6 7">
    <name type="scientific">Legionella quinlivanii</name>
    <dbReference type="NCBI Taxonomy" id="45073"/>
    <lineage>
        <taxon>Bacteria</taxon>
        <taxon>Pseudomonadati</taxon>
        <taxon>Pseudomonadota</taxon>
        <taxon>Gammaproteobacteria</taxon>
        <taxon>Legionellales</taxon>
        <taxon>Legionellaceae</taxon>
        <taxon>Legionella</taxon>
    </lineage>
</organism>
<dbReference type="GO" id="GO:0044550">
    <property type="term" value="P:secondary metabolite biosynthetic process"/>
    <property type="evidence" value="ECO:0007669"/>
    <property type="project" value="UniProtKB-ARBA"/>
</dbReference>
<feature type="domain" description="Carrier" evidence="5">
    <location>
        <begin position="3231"/>
        <end position="3306"/>
    </location>
</feature>
<dbReference type="SUPFAM" id="SSF56801">
    <property type="entry name" value="Acetyl-CoA synthetase-like"/>
    <property type="match status" value="3"/>
</dbReference>
<dbReference type="RefSeq" id="WP_058508624.1">
    <property type="nucleotide sequence ID" value="NZ_CAAAIK010000036.1"/>
</dbReference>
<keyword evidence="3" id="KW-0596">Phosphopantetheine</keyword>
<dbReference type="InterPro" id="IPR009081">
    <property type="entry name" value="PP-bd_ACP"/>
</dbReference>
<accession>A0A0W0XN55</accession>
<dbReference type="PROSITE" id="PS00012">
    <property type="entry name" value="PHOSPHOPANTETHEINE"/>
    <property type="match status" value="2"/>
</dbReference>
<evidence type="ECO:0000256" key="1">
    <source>
        <dbReference type="ARBA" id="ARBA00001957"/>
    </source>
</evidence>
<dbReference type="InterPro" id="IPR041464">
    <property type="entry name" value="TubC_N"/>
</dbReference>
<dbReference type="FunFam" id="3.40.50.980:FF:000001">
    <property type="entry name" value="Non-ribosomal peptide synthetase"/>
    <property type="match status" value="2"/>
</dbReference>
<dbReference type="InterPro" id="IPR001242">
    <property type="entry name" value="Condensation_dom"/>
</dbReference>
<dbReference type="FunFam" id="1.10.1200.10:FF:000005">
    <property type="entry name" value="Nonribosomal peptide synthetase 1"/>
    <property type="match status" value="3"/>
</dbReference>
<reference evidence="6 7" key="1">
    <citation type="submission" date="2015-11" db="EMBL/GenBank/DDBJ databases">
        <title>Genomic analysis of 38 Legionella species identifies large and diverse effector repertoires.</title>
        <authorList>
            <person name="Burstein D."/>
            <person name="Amaro F."/>
            <person name="Zusman T."/>
            <person name="Lifshitz Z."/>
            <person name="Cohen O."/>
            <person name="Gilbert J.A."/>
            <person name="Pupko T."/>
            <person name="Shuman H.A."/>
            <person name="Segal G."/>
        </authorList>
    </citation>
    <scope>NUCLEOTIDE SEQUENCE [LARGE SCALE GENOMIC DNA]</scope>
    <source>
        <strain evidence="6 7">CDC#1442-AUS-E</strain>
    </source>
</reference>
<dbReference type="PATRIC" id="fig|45073.5.peg.2705"/>
<dbReference type="NCBIfam" id="NF003417">
    <property type="entry name" value="PRK04813.1"/>
    <property type="match status" value="3"/>
</dbReference>
<dbReference type="PROSITE" id="PS50075">
    <property type="entry name" value="CARRIER"/>
    <property type="match status" value="3"/>
</dbReference>
<evidence type="ECO:0000256" key="3">
    <source>
        <dbReference type="ARBA" id="ARBA00022450"/>
    </source>
</evidence>
<dbReference type="InterPro" id="IPR023213">
    <property type="entry name" value="CAT-like_dom_sf"/>
</dbReference>
<dbReference type="Pfam" id="PF13193">
    <property type="entry name" value="AMP-binding_C"/>
    <property type="match status" value="3"/>
</dbReference>
<dbReference type="Gene3D" id="1.10.10.1830">
    <property type="entry name" value="Non-ribosomal peptide synthase, adenylation domain"/>
    <property type="match status" value="1"/>
</dbReference>
<dbReference type="SUPFAM" id="SSF52777">
    <property type="entry name" value="CoA-dependent acyltransferases"/>
    <property type="match status" value="6"/>
</dbReference>
<dbReference type="EMBL" id="LNYS01000024">
    <property type="protein sequence ID" value="KTD46057.1"/>
    <property type="molecule type" value="Genomic_DNA"/>
</dbReference>
<dbReference type="InterPro" id="IPR045851">
    <property type="entry name" value="AMP-bd_C_sf"/>
</dbReference>
<dbReference type="Gene3D" id="3.30.559.10">
    <property type="entry name" value="Chloramphenicol acetyltransferase-like domain"/>
    <property type="match status" value="3"/>
</dbReference>
<dbReference type="GO" id="GO:0005829">
    <property type="term" value="C:cytosol"/>
    <property type="evidence" value="ECO:0007669"/>
    <property type="project" value="TreeGrafter"/>
</dbReference>
<feature type="domain" description="Carrier" evidence="5">
    <location>
        <begin position="1052"/>
        <end position="1127"/>
    </location>
</feature>
<dbReference type="CDD" id="cd05930">
    <property type="entry name" value="A_NRPS"/>
    <property type="match status" value="1"/>
</dbReference>
<dbReference type="InterPro" id="IPR020845">
    <property type="entry name" value="AMP-binding_CS"/>
</dbReference>
<dbReference type="Gene3D" id="2.30.38.10">
    <property type="entry name" value="Luciferase, Domain 3"/>
    <property type="match status" value="3"/>
</dbReference>
<dbReference type="Gene3D" id="3.30.300.30">
    <property type="match status" value="3"/>
</dbReference>
<dbReference type="InterPro" id="IPR010071">
    <property type="entry name" value="AA_adenyl_dom"/>
</dbReference>
<dbReference type="NCBIfam" id="TIGR01733">
    <property type="entry name" value="AA-adenyl-dom"/>
    <property type="match status" value="3"/>
</dbReference>
<dbReference type="Gene3D" id="1.10.1200.10">
    <property type="entry name" value="ACP-like"/>
    <property type="match status" value="3"/>
</dbReference>
<dbReference type="PANTHER" id="PTHR45527">
    <property type="entry name" value="NONRIBOSOMAL PEPTIDE SYNTHETASE"/>
    <property type="match status" value="1"/>
</dbReference>
<dbReference type="Pfam" id="PF18563">
    <property type="entry name" value="TubC_N"/>
    <property type="match status" value="1"/>
</dbReference>
<keyword evidence="7" id="KW-1185">Reference proteome</keyword>
<evidence type="ECO:0000256" key="4">
    <source>
        <dbReference type="ARBA" id="ARBA00022553"/>
    </source>
</evidence>
<dbReference type="FunFam" id="3.40.50.12780:FF:000012">
    <property type="entry name" value="Non-ribosomal peptide synthetase"/>
    <property type="match status" value="1"/>
</dbReference>
<dbReference type="STRING" id="45073.Lqui_2547"/>
<dbReference type="FunFam" id="3.30.300.30:FF:000010">
    <property type="entry name" value="Enterobactin synthetase component F"/>
    <property type="match status" value="2"/>
</dbReference>
<gene>
    <name evidence="6" type="ORF">Lqui_2547</name>
</gene>
<evidence type="ECO:0000259" key="5">
    <source>
        <dbReference type="PROSITE" id="PS50075"/>
    </source>
</evidence>
<dbReference type="SUPFAM" id="SSF47336">
    <property type="entry name" value="ACP-like"/>
    <property type="match status" value="3"/>
</dbReference>
<protein>
    <submittedName>
        <fullName evidence="6">Non-ribosomal peptide synthase</fullName>
    </submittedName>
</protein>
<comment type="cofactor">
    <cofactor evidence="1">
        <name>pantetheine 4'-phosphate</name>
        <dbReference type="ChEBI" id="CHEBI:47942"/>
    </cofactor>
</comment>
<name>A0A0W0XN55_9GAMM</name>
<dbReference type="GO" id="GO:0031177">
    <property type="term" value="F:phosphopantetheine binding"/>
    <property type="evidence" value="ECO:0007669"/>
    <property type="project" value="InterPro"/>
</dbReference>
<dbReference type="InterPro" id="IPR006162">
    <property type="entry name" value="Ppantetheine_attach_site"/>
</dbReference>
<evidence type="ECO:0000313" key="7">
    <source>
        <dbReference type="Proteomes" id="UP000054618"/>
    </source>
</evidence>
<comment type="caution">
    <text evidence="6">The sequence shown here is derived from an EMBL/GenBank/DDBJ whole genome shotgun (WGS) entry which is preliminary data.</text>
</comment>
<keyword evidence="4" id="KW-0597">Phosphoprotein</keyword>
<dbReference type="FunFam" id="3.30.300.30:FF:000015">
    <property type="entry name" value="Nonribosomal peptide synthase SidD"/>
    <property type="match status" value="1"/>
</dbReference>